<name>A0ABT5DWX8_9BACT</name>
<proteinExistence type="predicted"/>
<feature type="compositionally biased region" description="Basic residues" evidence="1">
    <location>
        <begin position="816"/>
        <end position="828"/>
    </location>
</feature>
<dbReference type="Proteomes" id="UP001221686">
    <property type="component" value="Unassembled WGS sequence"/>
</dbReference>
<feature type="compositionally biased region" description="Low complexity" evidence="1">
    <location>
        <begin position="833"/>
        <end position="864"/>
    </location>
</feature>
<feature type="compositionally biased region" description="Basic residues" evidence="1">
    <location>
        <begin position="865"/>
        <end position="880"/>
    </location>
</feature>
<feature type="compositionally biased region" description="Basic residues" evidence="1">
    <location>
        <begin position="758"/>
        <end position="804"/>
    </location>
</feature>
<keyword evidence="3" id="KW-1185">Reference proteome</keyword>
<sequence length="890" mass="97520">MPKHPPAKPAHVPADAFWEDEVWNSGPKDATGRRVGTWTSWRASGEVECVEEWGDGTQRLEYRRFHPDGSEAQRGAKNLLKDAWTGLMRWRRLDGPSPEDKYWDPDLGEAVRVIEREFDDDGYIATERTFDAQGRPVARDGEALPPRPASVPAEAFYDPEVDAWVLQRSAMGTGELRGERRQWDRNGVLAERSLHEPAGQPREEDTYSSGALSMTRRWAENGDLVQSFYYDDTEPPAVRSATLYRNGDNDRTETFFDPAGKRLYSVRMEEVGPHHVRRYYEDRLVFEAQSGEDPEQPPRKVEYYELSGALLVSYASSGGGKGVWTLHDSTGAAELTMATDGEHSLNEYDGWSCFLPGFAAYDEEQTQDDPSFVREAFHQAHEENVTAEALERLEVSPELKAALGPGSWARVETAFGAGKALPLYVKGVLADEPAIAEYSLGQIWPEIEHQGSVYPATYRVATALATMLPLQGSRPAVERRVIEFLVQVLQLPYITETRKPYEAWMTAMRPSLARFMALASGEDEELAREGEFLMAHAGRGQRETIEFFAQRLRAGATPGERGRAAMGLGMTASAEASQAAFEAAFAVESDPMVRFLLAVLLDSRAEEPAPAWIAAIEPYVIDGSPIDEAMVALEPFFRGDAAEVARDHLPDEVLAQHMGGLIAVMHEQDPLSQVTTLETLFGVLFPDGEPEQLSPVQRRALRACADVVDAFPNFVNHAEVFGDFDLPYDSFELRQLAEREEPPVRVSAKPAGAEKSGKKTAKAVKKSGAKKAAKKSGTKTAKTTKKSGAKKAAKRSGPTKKTAKAGKNSGTTKTAKAVKKSGAKKTAKKSGEKTSGTKKSVTTRTAKASTKSGAKKSGTTTTAKKAAKKSPTKKATKKSGSKSPGEKAKR</sequence>
<feature type="region of interest" description="Disordered" evidence="1">
    <location>
        <begin position="739"/>
        <end position="890"/>
    </location>
</feature>
<evidence type="ECO:0000313" key="2">
    <source>
        <dbReference type="EMBL" id="MDC0716942.1"/>
    </source>
</evidence>
<evidence type="ECO:0000256" key="1">
    <source>
        <dbReference type="SAM" id="MobiDB-lite"/>
    </source>
</evidence>
<reference evidence="2 3" key="1">
    <citation type="submission" date="2022-11" db="EMBL/GenBank/DDBJ databases">
        <title>Minimal conservation of predation-associated metabolite biosynthetic gene clusters underscores biosynthetic potential of Myxococcota including descriptions for ten novel species: Archangium lansinium sp. nov., Myxococcus landrumus sp. nov., Nannocystis bai.</title>
        <authorList>
            <person name="Ahearne A."/>
            <person name="Stevens C."/>
            <person name="Dowd S."/>
        </authorList>
    </citation>
    <scope>NUCLEOTIDE SEQUENCE [LARGE SCALE GENOMIC DNA]</scope>
    <source>
        <strain evidence="2 3">BB15-2</strain>
    </source>
</reference>
<dbReference type="RefSeq" id="WP_272085430.1">
    <property type="nucleotide sequence ID" value="NZ_JAQNDL010000001.1"/>
</dbReference>
<evidence type="ECO:0000313" key="3">
    <source>
        <dbReference type="Proteomes" id="UP001221686"/>
    </source>
</evidence>
<accession>A0ABT5DWX8</accession>
<gene>
    <name evidence="2" type="ORF">POL25_08570</name>
</gene>
<comment type="caution">
    <text evidence="2">The sequence shown here is derived from an EMBL/GenBank/DDBJ whole genome shotgun (WGS) entry which is preliminary data.</text>
</comment>
<organism evidence="2 3">
    <name type="scientific">Nannocystis bainbridge</name>
    <dbReference type="NCBI Taxonomy" id="2995303"/>
    <lineage>
        <taxon>Bacteria</taxon>
        <taxon>Pseudomonadati</taxon>
        <taxon>Myxococcota</taxon>
        <taxon>Polyangia</taxon>
        <taxon>Nannocystales</taxon>
        <taxon>Nannocystaceae</taxon>
        <taxon>Nannocystis</taxon>
    </lineage>
</organism>
<dbReference type="EMBL" id="JAQNDL010000001">
    <property type="protein sequence ID" value="MDC0716942.1"/>
    <property type="molecule type" value="Genomic_DNA"/>
</dbReference>
<protein>
    <submittedName>
        <fullName evidence="2">Uncharacterized protein</fullName>
    </submittedName>
</protein>